<evidence type="ECO:0000256" key="3">
    <source>
        <dbReference type="ARBA" id="ARBA00022840"/>
    </source>
</evidence>
<evidence type="ECO:0000313" key="9">
    <source>
        <dbReference type="Proteomes" id="UP000770785"/>
    </source>
</evidence>
<proteinExistence type="predicted"/>
<keyword evidence="5 8" id="KW-0456">Lyase</keyword>
<evidence type="ECO:0000256" key="1">
    <source>
        <dbReference type="ARBA" id="ARBA00022516"/>
    </source>
</evidence>
<keyword evidence="4" id="KW-0443">Lipid metabolism</keyword>
<dbReference type="InterPro" id="IPR053859">
    <property type="entry name" value="MVD-like_N"/>
</dbReference>
<dbReference type="SUPFAM" id="SSF55060">
    <property type="entry name" value="GHMP Kinase, C-terminal domain"/>
    <property type="match status" value="1"/>
</dbReference>
<dbReference type="InterPro" id="IPR020568">
    <property type="entry name" value="Ribosomal_Su5_D2-typ_SF"/>
</dbReference>
<evidence type="ECO:0000256" key="4">
    <source>
        <dbReference type="ARBA" id="ARBA00023098"/>
    </source>
</evidence>
<dbReference type="Pfam" id="PF18376">
    <property type="entry name" value="MDD_C"/>
    <property type="match status" value="1"/>
</dbReference>
<dbReference type="RefSeq" id="WP_168038734.1">
    <property type="nucleotide sequence ID" value="NZ_JAATJH010000005.1"/>
</dbReference>
<feature type="domain" description="Mvd1 C-terminal" evidence="6">
    <location>
        <begin position="211"/>
        <end position="338"/>
    </location>
</feature>
<reference evidence="8 9" key="1">
    <citation type="submission" date="2020-03" db="EMBL/GenBank/DDBJ databases">
        <title>Genomic Encyclopedia of Type Strains, Phase IV (KMG-IV): sequencing the most valuable type-strain genomes for metagenomic binning, comparative biology and taxonomic classification.</title>
        <authorList>
            <person name="Goeker M."/>
        </authorList>
    </citation>
    <scope>NUCLEOTIDE SEQUENCE [LARGE SCALE GENOMIC DNA]</scope>
    <source>
        <strain evidence="8 9">DSM 105096</strain>
    </source>
</reference>
<dbReference type="PANTHER" id="PTHR10977:SF3">
    <property type="entry name" value="DIPHOSPHOMEVALONATE DECARBOXYLASE"/>
    <property type="match status" value="1"/>
</dbReference>
<dbReference type="PANTHER" id="PTHR10977">
    <property type="entry name" value="DIPHOSPHOMEVALONATE DECARBOXYLASE"/>
    <property type="match status" value="1"/>
</dbReference>
<dbReference type="InterPro" id="IPR005935">
    <property type="entry name" value="Mev_decarb"/>
</dbReference>
<dbReference type="Pfam" id="PF22700">
    <property type="entry name" value="MVD-like_N"/>
    <property type="match status" value="1"/>
</dbReference>
<dbReference type="GO" id="GO:0004163">
    <property type="term" value="F:diphosphomevalonate decarboxylase activity"/>
    <property type="evidence" value="ECO:0007669"/>
    <property type="project" value="UniProtKB-EC"/>
</dbReference>
<organism evidence="8 9">
    <name type="scientific">Neolewinella antarctica</name>
    <dbReference type="NCBI Taxonomy" id="442734"/>
    <lineage>
        <taxon>Bacteria</taxon>
        <taxon>Pseudomonadati</taxon>
        <taxon>Bacteroidota</taxon>
        <taxon>Saprospiria</taxon>
        <taxon>Saprospirales</taxon>
        <taxon>Lewinellaceae</taxon>
        <taxon>Neolewinella</taxon>
    </lineage>
</organism>
<dbReference type="PIRSF" id="PIRSF015950">
    <property type="entry name" value="Mev_P_decrbx"/>
    <property type="match status" value="1"/>
</dbReference>
<evidence type="ECO:0000313" key="8">
    <source>
        <dbReference type="EMBL" id="NJC27543.1"/>
    </source>
</evidence>
<gene>
    <name evidence="8" type="ORF">GGR27_003060</name>
</gene>
<dbReference type="Gene3D" id="3.30.230.10">
    <property type="match status" value="1"/>
</dbReference>
<dbReference type="EMBL" id="JAATJH010000005">
    <property type="protein sequence ID" value="NJC27543.1"/>
    <property type="molecule type" value="Genomic_DNA"/>
</dbReference>
<dbReference type="InterPro" id="IPR014721">
    <property type="entry name" value="Ribsml_uS5_D2-typ_fold_subgr"/>
</dbReference>
<feature type="domain" description="Diphosphomevalonate decarboxylase-like N-terminal" evidence="7">
    <location>
        <begin position="25"/>
        <end position="182"/>
    </location>
</feature>
<keyword evidence="1" id="KW-0444">Lipid biosynthesis</keyword>
<comment type="caution">
    <text evidence="8">The sequence shown here is derived from an EMBL/GenBank/DDBJ whole genome shotgun (WGS) entry which is preliminary data.</text>
</comment>
<keyword evidence="2" id="KW-0547">Nucleotide-binding</keyword>
<dbReference type="EC" id="4.1.1.33" evidence="8"/>
<evidence type="ECO:0000256" key="5">
    <source>
        <dbReference type="ARBA" id="ARBA00023239"/>
    </source>
</evidence>
<dbReference type="Gene3D" id="3.30.70.890">
    <property type="entry name" value="GHMP kinase, C-terminal domain"/>
    <property type="match status" value="1"/>
</dbReference>
<keyword evidence="3" id="KW-0067">ATP-binding</keyword>
<dbReference type="InterPro" id="IPR036554">
    <property type="entry name" value="GHMP_kinase_C_sf"/>
</dbReference>
<evidence type="ECO:0000259" key="7">
    <source>
        <dbReference type="Pfam" id="PF22700"/>
    </source>
</evidence>
<accession>A0ABX0XFI7</accession>
<dbReference type="InterPro" id="IPR041431">
    <property type="entry name" value="Mvd1_C"/>
</dbReference>
<keyword evidence="9" id="KW-1185">Reference proteome</keyword>
<dbReference type="Proteomes" id="UP000770785">
    <property type="component" value="Unassembled WGS sequence"/>
</dbReference>
<evidence type="ECO:0000256" key="2">
    <source>
        <dbReference type="ARBA" id="ARBA00022741"/>
    </source>
</evidence>
<evidence type="ECO:0000259" key="6">
    <source>
        <dbReference type="Pfam" id="PF18376"/>
    </source>
</evidence>
<name>A0ABX0XFI7_9BACT</name>
<protein>
    <submittedName>
        <fullName evidence="8">Diphosphomevalonate decarboxylase</fullName>
        <ecNumber evidence="8">4.1.1.33</ecNumber>
    </submittedName>
</protein>
<dbReference type="SUPFAM" id="SSF54211">
    <property type="entry name" value="Ribosomal protein S5 domain 2-like"/>
    <property type="match status" value="1"/>
</dbReference>
<sequence length="364" mass="40458">MTYDRPDLTLITSEVTPGALRWRSPSNIALVKYWGKHGDQLPRNPSVSFTLDGAATDTTLRYEVREQSGSGVDVKLSLDGVHNDAFSQRTAKFFERLLPIYPFLKQLSFAIETKNSFPHSAGIASSASGMSALALCLVDLEGKLFKPLGNAEFFEKASYLSRLGSGSACRSVYGGAAVWGKVDGVAQSNEEFAVPITDKLNPTFQTYHDDILLISKSEKSVSSRAGHQLMESNPYATARYAQAKQRTGEMVDILRRGDVEAFGEMLESEALTLHALMMSSRPPYLLIRPNTLAVIERIQEFRRETKTPLYFTLDAGPNLHLLYPHADAEQVKSFIREQLLFFCDDGMYLADRVGKGPERLEVNE</sequence>